<evidence type="ECO:0000313" key="2">
    <source>
        <dbReference type="Proteomes" id="UP000315759"/>
    </source>
</evidence>
<sequence>MVTTLAIRTVHDEPLEQLQDAVLTAEALGDIADHLIGHFVDQARRSG</sequence>
<name>A0A544VZX1_9MYCO</name>
<keyword evidence="2" id="KW-1185">Reference proteome</keyword>
<proteinExistence type="predicted"/>
<feature type="non-terminal residue" evidence="1">
    <location>
        <position position="47"/>
    </location>
</feature>
<dbReference type="EMBL" id="VIFX01000019">
    <property type="protein sequence ID" value="TQR85538.1"/>
    <property type="molecule type" value="Genomic_DNA"/>
</dbReference>
<keyword evidence="1" id="KW-0378">Hydrolase</keyword>
<organism evidence="1 2">
    <name type="scientific">Mycolicibacterium hodleri</name>
    <dbReference type="NCBI Taxonomy" id="49897"/>
    <lineage>
        <taxon>Bacteria</taxon>
        <taxon>Bacillati</taxon>
        <taxon>Actinomycetota</taxon>
        <taxon>Actinomycetes</taxon>
        <taxon>Mycobacteriales</taxon>
        <taxon>Mycobacteriaceae</taxon>
        <taxon>Mycolicibacterium</taxon>
    </lineage>
</organism>
<keyword evidence="1" id="KW-0645">Protease</keyword>
<dbReference type="GO" id="GO:0008233">
    <property type="term" value="F:peptidase activity"/>
    <property type="evidence" value="ECO:0007669"/>
    <property type="project" value="UniProtKB-KW"/>
</dbReference>
<comment type="caution">
    <text evidence="1">The sequence shown here is derived from an EMBL/GenBank/DDBJ whole genome shotgun (WGS) entry which is preliminary data.</text>
</comment>
<keyword evidence="1" id="KW-0547">Nucleotide-binding</keyword>
<reference evidence="1 2" key="1">
    <citation type="submission" date="2018-10" db="EMBL/GenBank/DDBJ databases">
        <title>Draft genome of Mycobacterium hodleri strain B.</title>
        <authorList>
            <person name="Amande T.J."/>
            <person name="Mcgenity T.J."/>
        </authorList>
    </citation>
    <scope>NUCLEOTIDE SEQUENCE [LARGE SCALE GENOMIC DNA]</scope>
    <source>
        <strain evidence="1 2">B</strain>
    </source>
</reference>
<keyword evidence="1" id="KW-0067">ATP-binding</keyword>
<dbReference type="GO" id="GO:0006508">
    <property type="term" value="P:proteolysis"/>
    <property type="evidence" value="ECO:0007669"/>
    <property type="project" value="UniProtKB-KW"/>
</dbReference>
<accession>A0A544VZX1</accession>
<dbReference type="Proteomes" id="UP000315759">
    <property type="component" value="Unassembled WGS sequence"/>
</dbReference>
<evidence type="ECO:0000313" key="1">
    <source>
        <dbReference type="EMBL" id="TQR85538.1"/>
    </source>
</evidence>
<protein>
    <submittedName>
        <fullName evidence="1">ATP-dependent Clp protease ATP-binding subunit</fullName>
    </submittedName>
</protein>
<dbReference type="GO" id="GO:0005524">
    <property type="term" value="F:ATP binding"/>
    <property type="evidence" value="ECO:0007669"/>
    <property type="project" value="UniProtKB-KW"/>
</dbReference>
<gene>
    <name evidence="1" type="ORF">D8S82_15670</name>
</gene>
<dbReference type="AlphaFoldDB" id="A0A544VZX1"/>